<comment type="caution">
    <text evidence="2">The sequence shown here is derived from an EMBL/GenBank/DDBJ whole genome shotgun (WGS) entry which is preliminary data.</text>
</comment>
<evidence type="ECO:0000313" key="3">
    <source>
        <dbReference type="Proteomes" id="UP000256329"/>
    </source>
</evidence>
<keyword evidence="1" id="KW-0472">Membrane</keyword>
<gene>
    <name evidence="2" type="ORF">DXX99_09575</name>
</gene>
<protein>
    <submittedName>
        <fullName evidence="2">Uncharacterized protein</fullName>
    </submittedName>
</protein>
<feature type="transmembrane region" description="Helical" evidence="1">
    <location>
        <begin position="64"/>
        <end position="87"/>
    </location>
</feature>
<dbReference type="EMBL" id="QSLN01000021">
    <property type="protein sequence ID" value="RDV81223.1"/>
    <property type="molecule type" value="Genomic_DNA"/>
</dbReference>
<dbReference type="AlphaFoldDB" id="A0A3D8P1D1"/>
<evidence type="ECO:0000313" key="2">
    <source>
        <dbReference type="EMBL" id="RDV81223.1"/>
    </source>
</evidence>
<evidence type="ECO:0000256" key="1">
    <source>
        <dbReference type="SAM" id="Phobius"/>
    </source>
</evidence>
<accession>A0A3D8P1D1</accession>
<sequence length="99" mass="10550">MEVFGVPQDPATGQTLLGRVTELMHSFYAAFLKFAWPLAVFCLGAACLLALVGTFSPGLRKTAFAWALYILLGLLFLEAVPLIVGLVKYAGTALMKGGI</sequence>
<dbReference type="RefSeq" id="WP_115793264.1">
    <property type="nucleotide sequence ID" value="NZ_QSLN01000021.1"/>
</dbReference>
<feature type="transmembrane region" description="Helical" evidence="1">
    <location>
        <begin position="34"/>
        <end position="52"/>
    </location>
</feature>
<reference evidence="2 3" key="1">
    <citation type="submission" date="2018-08" db="EMBL/GenBank/DDBJ databases">
        <title>Form III RuBisCO-mediated autotrophy in Thermodesulfobium bacteria.</title>
        <authorList>
            <person name="Toshchakov S.V."/>
            <person name="Kublanov I.V."/>
            <person name="Frolov E."/>
            <person name="Bonch-Osmolovskaya E.A."/>
            <person name="Tourova T.P."/>
            <person name="Chernych N.A."/>
            <person name="Lebedinsky A.V."/>
        </authorList>
    </citation>
    <scope>NUCLEOTIDE SEQUENCE [LARGE SCALE GENOMIC DNA]</scope>
    <source>
        <strain evidence="2 3">SR</strain>
    </source>
</reference>
<dbReference type="Proteomes" id="UP000256329">
    <property type="component" value="Unassembled WGS sequence"/>
</dbReference>
<proteinExistence type="predicted"/>
<keyword evidence="1" id="KW-0812">Transmembrane</keyword>
<keyword evidence="3" id="KW-1185">Reference proteome</keyword>
<organism evidence="2 3">
    <name type="scientific">Ammonifex thiophilus</name>
    <dbReference type="NCBI Taxonomy" id="444093"/>
    <lineage>
        <taxon>Bacteria</taxon>
        <taxon>Bacillati</taxon>
        <taxon>Bacillota</taxon>
        <taxon>Clostridia</taxon>
        <taxon>Thermoanaerobacterales</taxon>
        <taxon>Thermoanaerobacteraceae</taxon>
        <taxon>Ammonifex</taxon>
    </lineage>
</organism>
<name>A0A3D8P1D1_9THEO</name>
<keyword evidence="1" id="KW-1133">Transmembrane helix</keyword>